<evidence type="ECO:0000313" key="1">
    <source>
        <dbReference type="EMBL" id="GBP36873.1"/>
    </source>
</evidence>
<dbReference type="AlphaFoldDB" id="A0A4C1VE45"/>
<proteinExistence type="predicted"/>
<accession>A0A4C1VE45</accession>
<dbReference type="EMBL" id="BGZK01000324">
    <property type="protein sequence ID" value="GBP36873.1"/>
    <property type="molecule type" value="Genomic_DNA"/>
</dbReference>
<protein>
    <submittedName>
        <fullName evidence="1">Uncharacterized protein</fullName>
    </submittedName>
</protein>
<gene>
    <name evidence="1" type="ORF">EVAR_96120_1</name>
</gene>
<evidence type="ECO:0000313" key="2">
    <source>
        <dbReference type="Proteomes" id="UP000299102"/>
    </source>
</evidence>
<name>A0A4C1VE45_EUMVA</name>
<organism evidence="1 2">
    <name type="scientific">Eumeta variegata</name>
    <name type="common">Bagworm moth</name>
    <name type="synonym">Eumeta japonica</name>
    <dbReference type="NCBI Taxonomy" id="151549"/>
    <lineage>
        <taxon>Eukaryota</taxon>
        <taxon>Metazoa</taxon>
        <taxon>Ecdysozoa</taxon>
        <taxon>Arthropoda</taxon>
        <taxon>Hexapoda</taxon>
        <taxon>Insecta</taxon>
        <taxon>Pterygota</taxon>
        <taxon>Neoptera</taxon>
        <taxon>Endopterygota</taxon>
        <taxon>Lepidoptera</taxon>
        <taxon>Glossata</taxon>
        <taxon>Ditrysia</taxon>
        <taxon>Tineoidea</taxon>
        <taxon>Psychidae</taxon>
        <taxon>Oiketicinae</taxon>
        <taxon>Eumeta</taxon>
    </lineage>
</organism>
<sequence>MKSGWSHVENFDFSGLVARPIRCPKMNNFEKYCPHRSITMLENYYYQKYCFSDALLLKDLPDCGNGSDVDISD</sequence>
<keyword evidence="2" id="KW-1185">Reference proteome</keyword>
<dbReference type="Proteomes" id="UP000299102">
    <property type="component" value="Unassembled WGS sequence"/>
</dbReference>
<reference evidence="1 2" key="1">
    <citation type="journal article" date="2019" name="Commun. Biol.">
        <title>The bagworm genome reveals a unique fibroin gene that provides high tensile strength.</title>
        <authorList>
            <person name="Kono N."/>
            <person name="Nakamura H."/>
            <person name="Ohtoshi R."/>
            <person name="Tomita M."/>
            <person name="Numata K."/>
            <person name="Arakawa K."/>
        </authorList>
    </citation>
    <scope>NUCLEOTIDE SEQUENCE [LARGE SCALE GENOMIC DNA]</scope>
</reference>
<comment type="caution">
    <text evidence="1">The sequence shown here is derived from an EMBL/GenBank/DDBJ whole genome shotgun (WGS) entry which is preliminary data.</text>
</comment>